<evidence type="ECO:0000313" key="3">
    <source>
        <dbReference type="Proteomes" id="UP000318571"/>
    </source>
</evidence>
<name>A0A553NDC4_TIGCA</name>
<accession>A0A553NDC4</accession>
<dbReference type="Proteomes" id="UP000318571">
    <property type="component" value="Chromosome 10"/>
</dbReference>
<dbReference type="EMBL" id="VCGU01000458">
    <property type="protein sequence ID" value="TRY63433.1"/>
    <property type="molecule type" value="Genomic_DNA"/>
</dbReference>
<protein>
    <submittedName>
        <fullName evidence="2">Uncharacterized protein</fullName>
    </submittedName>
</protein>
<evidence type="ECO:0000313" key="2">
    <source>
        <dbReference type="EMBL" id="TRY63433.1"/>
    </source>
</evidence>
<feature type="compositionally biased region" description="Polar residues" evidence="1">
    <location>
        <begin position="58"/>
        <end position="76"/>
    </location>
</feature>
<gene>
    <name evidence="2" type="ORF">TCAL_15182</name>
</gene>
<dbReference type="AlphaFoldDB" id="A0A553NDC4"/>
<reference evidence="2 3" key="1">
    <citation type="journal article" date="2018" name="Nat. Ecol. Evol.">
        <title>Genomic signatures of mitonuclear coevolution across populations of Tigriopus californicus.</title>
        <authorList>
            <person name="Barreto F.S."/>
            <person name="Watson E.T."/>
            <person name="Lima T.G."/>
            <person name="Willett C.S."/>
            <person name="Edmands S."/>
            <person name="Li W."/>
            <person name="Burton R.S."/>
        </authorList>
    </citation>
    <scope>NUCLEOTIDE SEQUENCE [LARGE SCALE GENOMIC DNA]</scope>
    <source>
        <strain evidence="2 3">San Diego</strain>
    </source>
</reference>
<comment type="caution">
    <text evidence="2">The sequence shown here is derived from an EMBL/GenBank/DDBJ whole genome shotgun (WGS) entry which is preliminary data.</text>
</comment>
<feature type="region of interest" description="Disordered" evidence="1">
    <location>
        <begin position="24"/>
        <end position="76"/>
    </location>
</feature>
<keyword evidence="3" id="KW-1185">Reference proteome</keyword>
<organism evidence="2 3">
    <name type="scientific">Tigriopus californicus</name>
    <name type="common">Marine copepod</name>
    <dbReference type="NCBI Taxonomy" id="6832"/>
    <lineage>
        <taxon>Eukaryota</taxon>
        <taxon>Metazoa</taxon>
        <taxon>Ecdysozoa</taxon>
        <taxon>Arthropoda</taxon>
        <taxon>Crustacea</taxon>
        <taxon>Multicrustacea</taxon>
        <taxon>Hexanauplia</taxon>
        <taxon>Copepoda</taxon>
        <taxon>Harpacticoida</taxon>
        <taxon>Harpacticidae</taxon>
        <taxon>Tigriopus</taxon>
    </lineage>
</organism>
<evidence type="ECO:0000256" key="1">
    <source>
        <dbReference type="SAM" id="MobiDB-lite"/>
    </source>
</evidence>
<sequence length="76" mass="8477">MSRSASTEPIINDSMQVIQMDENVSRRPSKQYGGTVPWPPTGDNGFSPDDEFHPVPIQHNNYGKSKRMQSSGQLQS</sequence>
<proteinExistence type="predicted"/>